<comment type="caution">
    <text evidence="1">The sequence shown here is derived from an EMBL/GenBank/DDBJ whole genome shotgun (WGS) entry which is preliminary data.</text>
</comment>
<dbReference type="AlphaFoldDB" id="A0AAW0CRC3"/>
<accession>A0AAW0CRC3</accession>
<keyword evidence="2" id="KW-1185">Reference proteome</keyword>
<evidence type="ECO:0000313" key="2">
    <source>
        <dbReference type="Proteomes" id="UP001383192"/>
    </source>
</evidence>
<dbReference type="Gene3D" id="3.30.710.10">
    <property type="entry name" value="Potassium Channel Kv1.1, Chain A"/>
    <property type="match status" value="1"/>
</dbReference>
<organism evidence="1 2">
    <name type="scientific">Paramarasmius palmivorus</name>
    <dbReference type="NCBI Taxonomy" id="297713"/>
    <lineage>
        <taxon>Eukaryota</taxon>
        <taxon>Fungi</taxon>
        <taxon>Dikarya</taxon>
        <taxon>Basidiomycota</taxon>
        <taxon>Agaricomycotina</taxon>
        <taxon>Agaricomycetes</taxon>
        <taxon>Agaricomycetidae</taxon>
        <taxon>Agaricales</taxon>
        <taxon>Marasmiineae</taxon>
        <taxon>Marasmiaceae</taxon>
        <taxon>Paramarasmius</taxon>
    </lineage>
</organism>
<sequence length="276" mass="30878">MGSNTSPSSCPVKGCVIPVDVVIKSSDNHTFGAHAKNLESFSEGFPLSGSVKANDQEPVELTETADILRLFLAFTHNSSSPDLSGYDIDVIMSLAEAADKYGNHFAMAVCRKSMRLLADVSTQNALRILKFKAIHADNEDIDHIAELTMAFDIVHVVQFFGDYLMEFRIWLLYQQAYDKRAKEYHNTVSREFTPAHQRNHGIISVCPNSPTFKDKVILTVACLQKTKLPKPELFQEVVDAAEFLVDCICGLDEWLNNVKQTLENRPKWSDYAKGSS</sequence>
<protein>
    <recommendedName>
        <fullName evidence="3">BTB domain-containing protein</fullName>
    </recommendedName>
</protein>
<proteinExistence type="predicted"/>
<dbReference type="InterPro" id="IPR011333">
    <property type="entry name" value="SKP1/BTB/POZ_sf"/>
</dbReference>
<evidence type="ECO:0008006" key="3">
    <source>
        <dbReference type="Google" id="ProtNLM"/>
    </source>
</evidence>
<gene>
    <name evidence="1" type="ORF">VNI00_009024</name>
</gene>
<name>A0AAW0CRC3_9AGAR</name>
<dbReference type="EMBL" id="JAYKXP010000032">
    <property type="protein sequence ID" value="KAK7041735.1"/>
    <property type="molecule type" value="Genomic_DNA"/>
</dbReference>
<evidence type="ECO:0000313" key="1">
    <source>
        <dbReference type="EMBL" id="KAK7041735.1"/>
    </source>
</evidence>
<reference evidence="1 2" key="1">
    <citation type="submission" date="2024-01" db="EMBL/GenBank/DDBJ databases">
        <title>A draft genome for a cacao thread blight-causing isolate of Paramarasmius palmivorus.</title>
        <authorList>
            <person name="Baruah I.K."/>
            <person name="Bukari Y."/>
            <person name="Amoako-Attah I."/>
            <person name="Meinhardt L.W."/>
            <person name="Bailey B.A."/>
            <person name="Cohen S.P."/>
        </authorList>
    </citation>
    <scope>NUCLEOTIDE SEQUENCE [LARGE SCALE GENOMIC DNA]</scope>
    <source>
        <strain evidence="1 2">GH-12</strain>
    </source>
</reference>
<dbReference type="Proteomes" id="UP001383192">
    <property type="component" value="Unassembled WGS sequence"/>
</dbReference>